<reference evidence="1" key="2">
    <citation type="submission" date="2016-06" db="EMBL/GenBank/DDBJ databases">
        <title>The genome of a short-lived fish provides insights into sex chromosome evolution and the genetic control of aging.</title>
        <authorList>
            <person name="Reichwald K."/>
            <person name="Felder M."/>
            <person name="Petzold A."/>
            <person name="Koch P."/>
            <person name="Groth M."/>
            <person name="Platzer M."/>
        </authorList>
    </citation>
    <scope>NUCLEOTIDE SEQUENCE</scope>
    <source>
        <tissue evidence="1">Brain</tissue>
    </source>
</reference>
<proteinExistence type="predicted"/>
<protein>
    <submittedName>
        <fullName evidence="1">Uncharacterized protein</fullName>
    </submittedName>
</protein>
<gene>
    <name evidence="1" type="primary">Nfu_g_1_006967</name>
</gene>
<accession>A0A1A8IS40</accession>
<dbReference type="AlphaFoldDB" id="A0A1A8IS40"/>
<dbReference type="EMBL" id="HAED01013720">
    <property type="protein sequence ID" value="SBR00165.1"/>
    <property type="molecule type" value="Transcribed_RNA"/>
</dbReference>
<organism evidence="1">
    <name type="scientific">Nothobranchius kuhntae</name>
    <name type="common">Beira killifish</name>
    <dbReference type="NCBI Taxonomy" id="321403"/>
    <lineage>
        <taxon>Eukaryota</taxon>
        <taxon>Metazoa</taxon>
        <taxon>Chordata</taxon>
        <taxon>Craniata</taxon>
        <taxon>Vertebrata</taxon>
        <taxon>Euteleostomi</taxon>
        <taxon>Actinopterygii</taxon>
        <taxon>Neopterygii</taxon>
        <taxon>Teleostei</taxon>
        <taxon>Neoteleostei</taxon>
        <taxon>Acanthomorphata</taxon>
        <taxon>Ovalentaria</taxon>
        <taxon>Atherinomorphae</taxon>
        <taxon>Cyprinodontiformes</taxon>
        <taxon>Nothobranchiidae</taxon>
        <taxon>Nothobranchius</taxon>
    </lineage>
</organism>
<name>A0A1A8IS40_NOTKU</name>
<reference evidence="1" key="1">
    <citation type="submission" date="2016-05" db="EMBL/GenBank/DDBJ databases">
        <authorList>
            <person name="Lavstsen T."/>
            <person name="Jespersen J.S."/>
        </authorList>
    </citation>
    <scope>NUCLEOTIDE SEQUENCE</scope>
    <source>
        <tissue evidence="1">Brain</tissue>
    </source>
</reference>
<evidence type="ECO:0000313" key="1">
    <source>
        <dbReference type="EMBL" id="SBR00165.1"/>
    </source>
</evidence>
<sequence>MNVLDCRLARPCEGSAQVESPPQGAGLLPEHQHHHQFPLLQVVFPQQGAESQVVCHRNRRLPLGVEWSCCRDNADTVEVTDL</sequence>